<accession>A0A1G2PPX2</accession>
<sequence>MVKSKARVSESVGFISRIDFGSPGYRRGLLELAFDVFRKEKVKFIVIAGGLVSSPNLRPTLTANKKPEEKEALFQEWAHELAEAIPHLTNEDGKPVKIYIITSHALNYDGVIGKEIAIRLHDLRPQDILYQGEGSARFPMPKMGKIISVLVPIKASWRGGYYSTVVERLIDDKEKQSAQKFPDIYVIGGTASSILRPKGEMKRPHISLPALHNLKEVNTSENQVGIRVLEVFKDSPEPLVRTYSCKDLVSYENERASVLVPDSLPKVQQDILNELKRQGPASIGMLEDALQPSRETIEKAIKAINANGFNPRIIFDETSGKYQFDSEWFARELRYSLPEGDGVGDDRVLAFSCLHAGSVYTEMKFFVNEVPDLILRHNVRTLIDCGDNIQGLKHDLSASGEVIDGTNYTDHERLAANLCAAVITKVFSVRFTAAIGKMNIRAKQSRAVITQAINDSLLLFNYIDGNHDEWVVPLGMSSLAIFRLTLIEEVVSEIYSILIQNKISFEGDFLKDIVEKHIVKSKILSLPSSGLTVDVSHPHMGRASTSSLRSQEMLRKSQCHICMIGNFHTAIAIEQWDSEFGQRVAIQQGSIVWKTGFEEGHTKILDVVVSYLHVKSANGRIFMTEAMYYGSGTENPDLSKSDPLEGILKNLNI</sequence>
<dbReference type="InterPro" id="IPR029052">
    <property type="entry name" value="Metallo-depent_PP-like"/>
</dbReference>
<dbReference type="AlphaFoldDB" id="A0A1G2PPX2"/>
<reference evidence="1 2" key="1">
    <citation type="journal article" date="2016" name="Nat. Commun.">
        <title>Thousands of microbial genomes shed light on interconnected biogeochemical processes in an aquifer system.</title>
        <authorList>
            <person name="Anantharaman K."/>
            <person name="Brown C.T."/>
            <person name="Hug L.A."/>
            <person name="Sharon I."/>
            <person name="Castelle C.J."/>
            <person name="Probst A.J."/>
            <person name="Thomas B.C."/>
            <person name="Singh A."/>
            <person name="Wilkins M.J."/>
            <person name="Karaoz U."/>
            <person name="Brodie E.L."/>
            <person name="Williams K.H."/>
            <person name="Hubbard S.S."/>
            <person name="Banfield J.F."/>
        </authorList>
    </citation>
    <scope>NUCLEOTIDE SEQUENCE [LARGE SCALE GENOMIC DNA]</scope>
</reference>
<dbReference type="EMBL" id="MHSW01000038">
    <property type="protein sequence ID" value="OHA50368.1"/>
    <property type="molecule type" value="Genomic_DNA"/>
</dbReference>
<proteinExistence type="predicted"/>
<dbReference type="Proteomes" id="UP000176951">
    <property type="component" value="Unassembled WGS sequence"/>
</dbReference>
<gene>
    <name evidence="1" type="ORF">A3A97_03390</name>
</gene>
<name>A0A1G2PPX2_9BACT</name>
<organism evidence="1 2">
    <name type="scientific">Candidatus Terrybacteria bacterium RIFCSPLOWO2_01_FULL_40_23</name>
    <dbReference type="NCBI Taxonomy" id="1802366"/>
    <lineage>
        <taxon>Bacteria</taxon>
        <taxon>Candidatus Terryibacteriota</taxon>
    </lineage>
</organism>
<comment type="caution">
    <text evidence="1">The sequence shown here is derived from an EMBL/GenBank/DDBJ whole genome shotgun (WGS) entry which is preliminary data.</text>
</comment>
<protein>
    <submittedName>
        <fullName evidence="1">Uncharacterized protein</fullName>
    </submittedName>
</protein>
<dbReference type="SUPFAM" id="SSF56300">
    <property type="entry name" value="Metallo-dependent phosphatases"/>
    <property type="match status" value="1"/>
</dbReference>
<evidence type="ECO:0000313" key="1">
    <source>
        <dbReference type="EMBL" id="OHA50368.1"/>
    </source>
</evidence>
<evidence type="ECO:0000313" key="2">
    <source>
        <dbReference type="Proteomes" id="UP000176951"/>
    </source>
</evidence>